<gene>
    <name evidence="1" type="ORF">SAMN04488561_4468</name>
</gene>
<proteinExistence type="predicted"/>
<reference evidence="2" key="1">
    <citation type="submission" date="2016-10" db="EMBL/GenBank/DDBJ databases">
        <authorList>
            <person name="Varghese N."/>
            <person name="Submissions S."/>
        </authorList>
    </citation>
    <scope>NUCLEOTIDE SEQUENCE [LARGE SCALE GENOMIC DNA]</scope>
    <source>
        <strain evidence="2">DSM 45237</strain>
    </source>
</reference>
<organism evidence="1 2">
    <name type="scientific">Jiangella alba</name>
    <dbReference type="NCBI Taxonomy" id="561176"/>
    <lineage>
        <taxon>Bacteria</taxon>
        <taxon>Bacillati</taxon>
        <taxon>Actinomycetota</taxon>
        <taxon>Actinomycetes</taxon>
        <taxon>Jiangellales</taxon>
        <taxon>Jiangellaceae</taxon>
        <taxon>Jiangella</taxon>
    </lineage>
</organism>
<dbReference type="EMBL" id="FNUC01000004">
    <property type="protein sequence ID" value="SEF13768.1"/>
    <property type="molecule type" value="Genomic_DNA"/>
</dbReference>
<dbReference type="Proteomes" id="UP000181980">
    <property type="component" value="Unassembled WGS sequence"/>
</dbReference>
<accession>A0A1H5PKL8</accession>
<dbReference type="AlphaFoldDB" id="A0A1H5PKL8"/>
<evidence type="ECO:0000313" key="1">
    <source>
        <dbReference type="EMBL" id="SEF13768.1"/>
    </source>
</evidence>
<protein>
    <submittedName>
        <fullName evidence="1">Uncharacterized protein</fullName>
    </submittedName>
</protein>
<dbReference type="RefSeq" id="WP_069110160.1">
    <property type="nucleotide sequence ID" value="NZ_FNUC01000004.1"/>
</dbReference>
<evidence type="ECO:0000313" key="2">
    <source>
        <dbReference type="Proteomes" id="UP000181980"/>
    </source>
</evidence>
<keyword evidence="2" id="KW-1185">Reference proteome</keyword>
<name>A0A1H5PKL8_9ACTN</name>
<sequence length="60" mass="6422">MSQDALFEGINNAVKAVGVVLADSPEFHPVRWALAGAAMELEKAWSAAEAEFGTDRLFGE</sequence>